<comment type="caution">
    <text evidence="2">The sequence shown here is derived from an EMBL/GenBank/DDBJ whole genome shotgun (WGS) entry which is preliminary data.</text>
</comment>
<dbReference type="Proteomes" id="UP001239213">
    <property type="component" value="Unassembled WGS sequence"/>
</dbReference>
<accession>A0AAI9UYK9</accession>
<protein>
    <submittedName>
        <fullName evidence="2">Uncharacterized protein</fullName>
    </submittedName>
</protein>
<evidence type="ECO:0000313" key="2">
    <source>
        <dbReference type="EMBL" id="KAK1465371.1"/>
    </source>
</evidence>
<organism evidence="2 3">
    <name type="scientific">Colletotrichum cuscutae</name>
    <dbReference type="NCBI Taxonomy" id="1209917"/>
    <lineage>
        <taxon>Eukaryota</taxon>
        <taxon>Fungi</taxon>
        <taxon>Dikarya</taxon>
        <taxon>Ascomycota</taxon>
        <taxon>Pezizomycotina</taxon>
        <taxon>Sordariomycetes</taxon>
        <taxon>Hypocreomycetidae</taxon>
        <taxon>Glomerellales</taxon>
        <taxon>Glomerellaceae</taxon>
        <taxon>Colletotrichum</taxon>
        <taxon>Colletotrichum acutatum species complex</taxon>
    </lineage>
</organism>
<gene>
    <name evidence="2" type="ORF">CCUS01_07781</name>
</gene>
<evidence type="ECO:0000313" key="3">
    <source>
        <dbReference type="Proteomes" id="UP001239213"/>
    </source>
</evidence>
<dbReference type="AlphaFoldDB" id="A0AAI9UYK9"/>
<reference evidence="2" key="1">
    <citation type="submission" date="2016-11" db="EMBL/GenBank/DDBJ databases">
        <title>The genome sequence of Colletotrichum cuscutae.</title>
        <authorList>
            <person name="Baroncelli R."/>
        </authorList>
    </citation>
    <scope>NUCLEOTIDE SEQUENCE</scope>
    <source>
        <strain evidence="2">IMI 304802</strain>
    </source>
</reference>
<feature type="region of interest" description="Disordered" evidence="1">
    <location>
        <begin position="1"/>
        <end position="33"/>
    </location>
</feature>
<sequence length="106" mass="11955">MSPFRRLLPRLGSPILAHRGPPPGRPGIGPRKPRAPMHIRLALFCSFHHFVPPSRLVRIILFKSRISIPLSMGFQLPLFGKVAHSASLTGHQRRHVKIWANLQPPK</sequence>
<name>A0AAI9UYK9_9PEZI</name>
<proteinExistence type="predicted"/>
<keyword evidence="3" id="KW-1185">Reference proteome</keyword>
<evidence type="ECO:0000256" key="1">
    <source>
        <dbReference type="SAM" id="MobiDB-lite"/>
    </source>
</evidence>
<dbReference type="EMBL" id="MPDP01000263">
    <property type="protein sequence ID" value="KAK1465371.1"/>
    <property type="molecule type" value="Genomic_DNA"/>
</dbReference>